<dbReference type="SUPFAM" id="SSF81321">
    <property type="entry name" value="Family A G protein-coupled receptor-like"/>
    <property type="match status" value="1"/>
</dbReference>
<dbReference type="PRINTS" id="PR00249">
    <property type="entry name" value="GPCRSECRETIN"/>
</dbReference>
<dbReference type="InterPro" id="IPR057244">
    <property type="entry name" value="GAIN_B"/>
</dbReference>
<evidence type="ECO:0000256" key="5">
    <source>
        <dbReference type="ARBA" id="ARBA00022729"/>
    </source>
</evidence>
<evidence type="ECO:0000256" key="6">
    <source>
        <dbReference type="ARBA" id="ARBA00022989"/>
    </source>
</evidence>
<dbReference type="GeneID" id="117357591"/>
<comment type="subcellular location">
    <subcellularLocation>
        <location evidence="1">Cell membrane</location>
        <topology evidence="1">Multi-pass membrane protein</topology>
    </subcellularLocation>
</comment>
<dbReference type="PROSITE" id="PS50221">
    <property type="entry name" value="GAIN_B"/>
    <property type="match status" value="1"/>
</dbReference>
<dbReference type="InterPro" id="IPR000832">
    <property type="entry name" value="GPCR_2_secretin-like"/>
</dbReference>
<dbReference type="PROSITE" id="PS50835">
    <property type="entry name" value="IG_LIKE"/>
    <property type="match status" value="3"/>
</dbReference>
<feature type="domain" description="GAIN-B" evidence="13">
    <location>
        <begin position="844"/>
        <end position="1001"/>
    </location>
</feature>
<evidence type="ECO:0000256" key="8">
    <source>
        <dbReference type="ARBA" id="ARBA00023157"/>
    </source>
</evidence>
<dbReference type="SMART" id="SM00303">
    <property type="entry name" value="GPS"/>
    <property type="match status" value="1"/>
</dbReference>
<dbReference type="PRINTS" id="PR01695">
    <property type="entry name" value="IGHEPTARCPTR"/>
</dbReference>
<comment type="similarity">
    <text evidence="2">Belongs to the G-protein coupled receptor 2 family. Adhesion G-protein coupled receptor (ADGR) subfamily.</text>
</comment>
<dbReference type="OrthoDB" id="10040049at2759"/>
<feature type="domain" description="Ig-like" evidence="15">
    <location>
        <begin position="260"/>
        <end position="361"/>
    </location>
</feature>
<dbReference type="Gene3D" id="1.20.1070.10">
    <property type="entry name" value="Rhodopsin 7-helix transmembrane proteins"/>
    <property type="match status" value="1"/>
</dbReference>
<dbReference type="InterPro" id="IPR032471">
    <property type="entry name" value="AGRL2-4_GAIN_subdom_A"/>
</dbReference>
<dbReference type="Gene3D" id="2.60.220.50">
    <property type="match status" value="1"/>
</dbReference>
<dbReference type="PROSITE" id="PS50024">
    <property type="entry name" value="SEA"/>
    <property type="match status" value="1"/>
</dbReference>
<dbReference type="Pfam" id="PF16489">
    <property type="entry name" value="GAIN"/>
    <property type="match status" value="1"/>
</dbReference>
<sequence>MTKKMEAHWILFCSAFLLPTSYKNVFSQDSESWVYSLASTENTRKVSSTDLLSRQKRSVTGMEYVADLEISFSDPQFLEIFRNVISGLAFPIAHASDVTIQSINITTVCNTSADKTHCSCGNGYAWPADVCTANPPCLSTLSQHCSCISKLPLEGQYCQLSSSQVIAVNMSITIQSTFTEDLKNPSSRTYLYYKIRLEAVFNKYYKTLPGFRSATITGFRNGSIIADYSILTESFKIEDIEDANSGIVANLSEHFNLGDPPITTVVTHLTNFTVSPDVYFDGDDLILKCETETNSVDIGWFKGSTHISGNNTNYTIYPPTIQNGISVSTLKIAHITSFDQGIYTCKLKQCGIIYENSYTISVSPLIFNKSIDADIVCNGSDVKVLKCCREGGNLDSLNVTWTLITGSTILGTPGNTSSCFTYTLRATEKQCPPERSGEETTYGCEIKAGNNLKTSKQIKVKFYRNANITISSNNRHQFSVGERFSLTCTSDVTNAVNISWEIINEITKEVKLVDQKYYSPISKTHPTTVLNVTASMDWNGTYQCSVSQAIISNFADTTILVFPLPLQNEIIVYPSNGMFKCDESRKIRCCVRRGDYEVKININHIPHDIDEKELSGNQMCYIKNYLPNPCPPGIGNFMAYFRFNNSNITEDKFEVRSPIITMTKISANEVRCNDDQIGIGKQGDVINVPCQFINNVNTGKPMGGNLKYNCSNKWQIIANYCISASVNALLSSAQLLLSSPQPSKQLEIYLKDLHNTTQQEQNVIQNSTGTLEAIVEILSTLSKVPDVNVTEHMMENFLSTVNTIVENNTIHIWNNLATAGKNDGSVLLKSVENFARELDIVNNTISITGIENVQLQGITVGNNTGENYNKSFHFSNSTGNVFINLARIQPDSRIMSIAYSTLKDILPKANNTNAFVNGLVMSTIVAYGGDSGQDVSISMTFSMSNPLLQAPKCVFWNFNLSSEQTRWDSTGCQPKMDGDNINCVCNHLTSFSILMSPSDDPEPFDDLLSIITYIGVGISLGSLVLCIIIEALVWKSVTKNRTSYMRHVCFVNIVVSLLIADIWFIIGAIPNIYKYSDACIVITFFSHLFYLSLFFWMLTMALKLLYLLIYVFQDISKSTMMAIAFSLGYGCPLVISVITIAVTEPAKGYTKSANCWLNVYDTKAYLAFVVPALTIVAVNFIIFLITIIKILRPSIGDKPRKEEKSTLIQIAKTIAILTPLLGLTWGFGLGVTLNDGKVLRAIFAALNSFQGFFIFVFITLWDRKVRDALMKKCRLSKWPSMQTKSTSESSAENPKTLARVINSLFGKTGMYKISSAASTSVTGTSSDFNSLLK</sequence>
<dbReference type="PANTHER" id="PTHR45813:SF4">
    <property type="entry name" value="ADHESION G PROTEIN-COUPLED RECEPTOR F5"/>
    <property type="match status" value="1"/>
</dbReference>
<dbReference type="FunFam" id="1.20.1070.10:FF:000058">
    <property type="entry name" value="Adhesion G protein-coupled receptor F5"/>
    <property type="match status" value="1"/>
</dbReference>
<dbReference type="InterPro" id="IPR008078">
    <property type="entry name" value="GPCR_2_Ig-hepta-like_rcpt"/>
</dbReference>
<feature type="chain" id="PRO_5027635777" evidence="11">
    <location>
        <begin position="28"/>
        <end position="1333"/>
    </location>
</feature>
<feature type="transmembrane region" description="Helical" evidence="10">
    <location>
        <begin position="1045"/>
        <end position="1069"/>
    </location>
</feature>
<evidence type="ECO:0000256" key="11">
    <source>
        <dbReference type="SAM" id="SignalP"/>
    </source>
</evidence>
<dbReference type="InterPro" id="IPR057400">
    <property type="entry name" value="ADGRF3/5_N"/>
</dbReference>
<dbReference type="Pfam" id="PF01825">
    <property type="entry name" value="GPS"/>
    <property type="match status" value="1"/>
</dbReference>
<name>A0A6P8R2W0_GEOSA</name>
<feature type="transmembrane region" description="Helical" evidence="10">
    <location>
        <begin position="1209"/>
        <end position="1229"/>
    </location>
</feature>
<feature type="transmembrane region" description="Helical" evidence="10">
    <location>
        <begin position="1089"/>
        <end position="1109"/>
    </location>
</feature>
<dbReference type="InterPro" id="IPR036179">
    <property type="entry name" value="Ig-like_dom_sf"/>
</dbReference>
<dbReference type="SUPFAM" id="SSF48726">
    <property type="entry name" value="Immunoglobulin"/>
    <property type="match status" value="1"/>
</dbReference>
<evidence type="ECO:0000256" key="10">
    <source>
        <dbReference type="SAM" id="Phobius"/>
    </source>
</evidence>
<protein>
    <submittedName>
        <fullName evidence="17">Adhesion G protein-coupled receptor F5 isoform X1</fullName>
    </submittedName>
</protein>
<dbReference type="Gene3D" id="2.60.40.10">
    <property type="entry name" value="Immunoglobulins"/>
    <property type="match status" value="2"/>
</dbReference>
<dbReference type="GO" id="GO:0007189">
    <property type="term" value="P:adenylate cyclase-activating G protein-coupled receptor signaling pathway"/>
    <property type="evidence" value="ECO:0007669"/>
    <property type="project" value="TreeGrafter"/>
</dbReference>
<dbReference type="FunCoup" id="A0A6P8R2W0">
    <property type="interactions" value="66"/>
</dbReference>
<dbReference type="InterPro" id="IPR000203">
    <property type="entry name" value="GPS"/>
</dbReference>
<dbReference type="RefSeq" id="XP_033794298.1">
    <property type="nucleotide sequence ID" value="XM_033938407.1"/>
</dbReference>
<keyword evidence="6 10" id="KW-1133">Transmembrane helix</keyword>
<dbReference type="InterPro" id="IPR046338">
    <property type="entry name" value="GAIN_dom_sf"/>
</dbReference>
<dbReference type="InterPro" id="IPR051587">
    <property type="entry name" value="Adhesion_GPCR"/>
</dbReference>
<keyword evidence="5 11" id="KW-0732">Signal</keyword>
<accession>A0A6P8R2W0</accession>
<evidence type="ECO:0000259" key="13">
    <source>
        <dbReference type="PROSITE" id="PS50221"/>
    </source>
</evidence>
<feature type="domain" description="Ig-like" evidence="15">
    <location>
        <begin position="466"/>
        <end position="560"/>
    </location>
</feature>
<evidence type="ECO:0000259" key="15">
    <source>
        <dbReference type="PROSITE" id="PS50835"/>
    </source>
</evidence>
<dbReference type="InterPro" id="IPR003599">
    <property type="entry name" value="Ig_sub"/>
</dbReference>
<dbReference type="InterPro" id="IPR013783">
    <property type="entry name" value="Ig-like_fold"/>
</dbReference>
<dbReference type="KEGG" id="gsh:117357591"/>
<evidence type="ECO:0000256" key="9">
    <source>
        <dbReference type="ARBA" id="ARBA00023180"/>
    </source>
</evidence>
<keyword evidence="4 10" id="KW-0812">Transmembrane</keyword>
<dbReference type="GO" id="GO:0004930">
    <property type="term" value="F:G protein-coupled receptor activity"/>
    <property type="evidence" value="ECO:0007669"/>
    <property type="project" value="InterPro"/>
</dbReference>
<feature type="domain" description="SEA" evidence="12">
    <location>
        <begin position="162"/>
        <end position="274"/>
    </location>
</feature>
<feature type="transmembrane region" description="Helical" evidence="10">
    <location>
        <begin position="1241"/>
        <end position="1261"/>
    </location>
</feature>
<feature type="domain" description="Ig-like" evidence="15">
    <location>
        <begin position="364"/>
        <end position="459"/>
    </location>
</feature>
<dbReference type="PANTHER" id="PTHR45813">
    <property type="entry name" value="IG-LIKE DOMAIN-CONTAINING PROTEIN"/>
    <property type="match status" value="1"/>
</dbReference>
<dbReference type="SUPFAM" id="SSF82671">
    <property type="entry name" value="SEA domain"/>
    <property type="match status" value="1"/>
</dbReference>
<keyword evidence="8" id="KW-1015">Disulfide bond</keyword>
<keyword evidence="3" id="KW-1003">Cell membrane</keyword>
<evidence type="ECO:0000256" key="2">
    <source>
        <dbReference type="ARBA" id="ARBA00007343"/>
    </source>
</evidence>
<dbReference type="Proteomes" id="UP000515159">
    <property type="component" value="Chromosome 3"/>
</dbReference>
<dbReference type="InterPro" id="IPR000082">
    <property type="entry name" value="SEA_dom"/>
</dbReference>
<dbReference type="GO" id="GO:0005886">
    <property type="term" value="C:plasma membrane"/>
    <property type="evidence" value="ECO:0007669"/>
    <property type="project" value="UniProtKB-SubCell"/>
</dbReference>
<dbReference type="InterPro" id="IPR036364">
    <property type="entry name" value="SEA_dom_sf"/>
</dbReference>
<feature type="transmembrane region" description="Helical" evidence="10">
    <location>
        <begin position="1121"/>
        <end position="1143"/>
    </location>
</feature>
<dbReference type="InterPro" id="IPR007110">
    <property type="entry name" value="Ig-like_dom"/>
</dbReference>
<reference evidence="17" key="1">
    <citation type="submission" date="2025-08" db="UniProtKB">
        <authorList>
            <consortium name="RefSeq"/>
        </authorList>
    </citation>
    <scope>IDENTIFICATION</scope>
</reference>
<keyword evidence="16" id="KW-1185">Reference proteome</keyword>
<evidence type="ECO:0000313" key="17">
    <source>
        <dbReference type="RefSeq" id="XP_033794298.1"/>
    </source>
</evidence>
<dbReference type="InterPro" id="IPR017981">
    <property type="entry name" value="GPCR_2-like_7TM"/>
</dbReference>
<evidence type="ECO:0000259" key="14">
    <source>
        <dbReference type="PROSITE" id="PS50261"/>
    </source>
</evidence>
<evidence type="ECO:0000256" key="3">
    <source>
        <dbReference type="ARBA" id="ARBA00022475"/>
    </source>
</evidence>
<keyword evidence="9" id="KW-0325">Glycoprotein</keyword>
<evidence type="ECO:0000313" key="16">
    <source>
        <dbReference type="Proteomes" id="UP000515159"/>
    </source>
</evidence>
<evidence type="ECO:0000256" key="4">
    <source>
        <dbReference type="ARBA" id="ARBA00022692"/>
    </source>
</evidence>
<feature type="signal peptide" evidence="11">
    <location>
        <begin position="1"/>
        <end position="27"/>
    </location>
</feature>
<organism evidence="16 17">
    <name type="scientific">Geotrypetes seraphini</name>
    <name type="common">Gaboon caecilian</name>
    <name type="synonym">Caecilia seraphini</name>
    <dbReference type="NCBI Taxonomy" id="260995"/>
    <lineage>
        <taxon>Eukaryota</taxon>
        <taxon>Metazoa</taxon>
        <taxon>Chordata</taxon>
        <taxon>Craniata</taxon>
        <taxon>Vertebrata</taxon>
        <taxon>Euteleostomi</taxon>
        <taxon>Amphibia</taxon>
        <taxon>Gymnophiona</taxon>
        <taxon>Geotrypetes</taxon>
    </lineage>
</organism>
<feature type="transmembrane region" description="Helical" evidence="10">
    <location>
        <begin position="1010"/>
        <end position="1033"/>
    </location>
</feature>
<keyword evidence="7 10" id="KW-0472">Membrane</keyword>
<proteinExistence type="inferred from homology"/>
<evidence type="ECO:0000259" key="12">
    <source>
        <dbReference type="PROSITE" id="PS50024"/>
    </source>
</evidence>
<dbReference type="GO" id="GO:0007166">
    <property type="term" value="P:cell surface receptor signaling pathway"/>
    <property type="evidence" value="ECO:0007669"/>
    <property type="project" value="InterPro"/>
</dbReference>
<gene>
    <name evidence="17" type="primary">ADGRF5</name>
</gene>
<keyword evidence="17" id="KW-0675">Receptor</keyword>
<feature type="domain" description="G-protein coupled receptors family 2 profile 2" evidence="14">
    <location>
        <begin position="1008"/>
        <end position="1262"/>
    </location>
</feature>
<dbReference type="PROSITE" id="PS50261">
    <property type="entry name" value="G_PROTEIN_RECEP_F2_4"/>
    <property type="match status" value="1"/>
</dbReference>
<dbReference type="InParanoid" id="A0A6P8R2W0"/>
<evidence type="ECO:0000256" key="7">
    <source>
        <dbReference type="ARBA" id="ARBA00023136"/>
    </source>
</evidence>
<dbReference type="CTD" id="221395"/>
<dbReference type="SMART" id="SM00409">
    <property type="entry name" value="IG"/>
    <property type="match status" value="2"/>
</dbReference>
<dbReference type="Pfam" id="PF00002">
    <property type="entry name" value="7tm_2"/>
    <property type="match status" value="1"/>
</dbReference>
<feature type="transmembrane region" description="Helical" evidence="10">
    <location>
        <begin position="1163"/>
        <end position="1188"/>
    </location>
</feature>
<evidence type="ECO:0000256" key="1">
    <source>
        <dbReference type="ARBA" id="ARBA00004651"/>
    </source>
</evidence>
<dbReference type="Pfam" id="PF25387">
    <property type="entry name" value="ADGRF3_N"/>
    <property type="match status" value="1"/>
</dbReference>
<dbReference type="Pfam" id="PF01390">
    <property type="entry name" value="SEA"/>
    <property type="match status" value="1"/>
</dbReference>